<organism evidence="2 3">
    <name type="scientific">Lasius platythorax</name>
    <dbReference type="NCBI Taxonomy" id="488582"/>
    <lineage>
        <taxon>Eukaryota</taxon>
        <taxon>Metazoa</taxon>
        <taxon>Ecdysozoa</taxon>
        <taxon>Arthropoda</taxon>
        <taxon>Hexapoda</taxon>
        <taxon>Insecta</taxon>
        <taxon>Pterygota</taxon>
        <taxon>Neoptera</taxon>
        <taxon>Endopterygota</taxon>
        <taxon>Hymenoptera</taxon>
        <taxon>Apocrita</taxon>
        <taxon>Aculeata</taxon>
        <taxon>Formicoidea</taxon>
        <taxon>Formicidae</taxon>
        <taxon>Formicinae</taxon>
        <taxon>Lasius</taxon>
        <taxon>Lasius</taxon>
    </lineage>
</organism>
<reference evidence="2" key="1">
    <citation type="submission" date="2024-04" db="EMBL/GenBank/DDBJ databases">
        <authorList>
            <consortium name="Molecular Ecology Group"/>
        </authorList>
    </citation>
    <scope>NUCLEOTIDE SEQUENCE</scope>
</reference>
<keyword evidence="3" id="KW-1185">Reference proteome</keyword>
<feature type="region of interest" description="Disordered" evidence="1">
    <location>
        <begin position="1"/>
        <end position="64"/>
    </location>
</feature>
<dbReference type="EMBL" id="OZ034827">
    <property type="protein sequence ID" value="CAL1683262.1"/>
    <property type="molecule type" value="Genomic_DNA"/>
</dbReference>
<feature type="compositionally biased region" description="Basic residues" evidence="1">
    <location>
        <begin position="31"/>
        <end position="41"/>
    </location>
</feature>
<proteinExistence type="predicted"/>
<gene>
    <name evidence="2" type="ORF">LPLAT_LOCUS9025</name>
</gene>
<evidence type="ECO:0000313" key="3">
    <source>
        <dbReference type="Proteomes" id="UP001497644"/>
    </source>
</evidence>
<sequence length="76" mass="8379">MVSFKSTNVPSEQSTPHRHLPGTLRGILSHSHNHQHNHSHRHEPAPSLPATYLTPPPPPPASSYITVQRGCALHSR</sequence>
<name>A0AAV2NSF4_9HYME</name>
<protein>
    <submittedName>
        <fullName evidence="2">Uncharacterized protein</fullName>
    </submittedName>
</protein>
<feature type="compositionally biased region" description="Polar residues" evidence="1">
    <location>
        <begin position="1"/>
        <end position="14"/>
    </location>
</feature>
<dbReference type="AlphaFoldDB" id="A0AAV2NSF4"/>
<dbReference type="Proteomes" id="UP001497644">
    <property type="component" value="Chromosome 4"/>
</dbReference>
<evidence type="ECO:0000256" key="1">
    <source>
        <dbReference type="SAM" id="MobiDB-lite"/>
    </source>
</evidence>
<accession>A0AAV2NSF4</accession>
<evidence type="ECO:0000313" key="2">
    <source>
        <dbReference type="EMBL" id="CAL1683262.1"/>
    </source>
</evidence>